<gene>
    <name evidence="1" type="ORF">VFPBJ_01459</name>
</gene>
<dbReference type="Proteomes" id="UP000078240">
    <property type="component" value="Unassembled WGS sequence"/>
</dbReference>
<dbReference type="EMBL" id="LSBH01000001">
    <property type="protein sequence ID" value="OAQ87419.1"/>
    <property type="molecule type" value="Genomic_DNA"/>
</dbReference>
<sequence length="151" mass="16588">MSWHVVRGLDRPIRSYCPTPRVGQPALGRAELFAVSIPVAATTESSLDDPCPRTRRRIQVAHSPGPRRRLGAVSSRRSIVDRIGMLSGRSRRRFDTMQETFSNGGHRSSTRGVPPVDLPGPPWILGSRRDPGDCALSPSSNPPRFILRASV</sequence>
<protein>
    <submittedName>
        <fullName evidence="1">Uncharacterized protein</fullName>
    </submittedName>
</protein>
<name>A0A179HD77_PURLI</name>
<proteinExistence type="predicted"/>
<organism evidence="1 2">
    <name type="scientific">Purpureocillium lilacinum</name>
    <name type="common">Paecilomyces lilacinus</name>
    <dbReference type="NCBI Taxonomy" id="33203"/>
    <lineage>
        <taxon>Eukaryota</taxon>
        <taxon>Fungi</taxon>
        <taxon>Dikarya</taxon>
        <taxon>Ascomycota</taxon>
        <taxon>Pezizomycotina</taxon>
        <taxon>Sordariomycetes</taxon>
        <taxon>Hypocreomycetidae</taxon>
        <taxon>Hypocreales</taxon>
        <taxon>Ophiocordycipitaceae</taxon>
        <taxon>Purpureocillium</taxon>
    </lineage>
</organism>
<evidence type="ECO:0000313" key="1">
    <source>
        <dbReference type="EMBL" id="OAQ87419.1"/>
    </source>
</evidence>
<comment type="caution">
    <text evidence="1">The sequence shown here is derived from an EMBL/GenBank/DDBJ whole genome shotgun (WGS) entry which is preliminary data.</text>
</comment>
<reference evidence="1 2" key="1">
    <citation type="submission" date="2016-01" db="EMBL/GenBank/DDBJ databases">
        <title>Biosynthesis of antibiotic leucinostatins and their inhibition on Phytophthora in bio-control Purpureocillium lilacinum.</title>
        <authorList>
            <person name="Wang G."/>
            <person name="Liu Z."/>
            <person name="Lin R."/>
            <person name="Li E."/>
            <person name="Mao Z."/>
            <person name="Ling J."/>
            <person name="Yin W."/>
            <person name="Xie B."/>
        </authorList>
    </citation>
    <scope>NUCLEOTIDE SEQUENCE [LARGE SCALE GENOMIC DNA]</scope>
    <source>
        <strain evidence="1">PLBJ-1</strain>
    </source>
</reference>
<dbReference type="AlphaFoldDB" id="A0A179HD77"/>
<accession>A0A179HD77</accession>
<evidence type="ECO:0000313" key="2">
    <source>
        <dbReference type="Proteomes" id="UP000078240"/>
    </source>
</evidence>